<evidence type="ECO:0000256" key="5">
    <source>
        <dbReference type="ARBA" id="ARBA00022741"/>
    </source>
</evidence>
<dbReference type="Pfam" id="PF00849">
    <property type="entry name" value="PseudoU_synth_2"/>
    <property type="match status" value="1"/>
</dbReference>
<dbReference type="SUPFAM" id="SSF55874">
    <property type="entry name" value="ATPase domain of HSP90 chaperone/DNA topoisomerase II/histidine kinase"/>
    <property type="match status" value="1"/>
</dbReference>
<dbReference type="Gene3D" id="3.30.565.10">
    <property type="entry name" value="Histidine kinase-like ATPase, C-terminal domain"/>
    <property type="match status" value="1"/>
</dbReference>
<dbReference type="GO" id="GO:0006355">
    <property type="term" value="P:regulation of DNA-templated transcription"/>
    <property type="evidence" value="ECO:0007669"/>
    <property type="project" value="InterPro"/>
</dbReference>
<dbReference type="PROSITE" id="PS50109">
    <property type="entry name" value="HIS_KIN"/>
    <property type="match status" value="1"/>
</dbReference>
<keyword evidence="6" id="KW-0418">Kinase</keyword>
<feature type="compositionally biased region" description="Basic and acidic residues" evidence="9">
    <location>
        <begin position="713"/>
        <end position="722"/>
    </location>
</feature>
<dbReference type="GO" id="GO:0005524">
    <property type="term" value="F:ATP binding"/>
    <property type="evidence" value="ECO:0007669"/>
    <property type="project" value="UniProtKB-KW"/>
</dbReference>
<dbReference type="InterPro" id="IPR005467">
    <property type="entry name" value="His_kinase_dom"/>
</dbReference>
<dbReference type="PRINTS" id="PR00344">
    <property type="entry name" value="BCTRLSENSOR"/>
</dbReference>
<dbReference type="GO" id="GO:0000155">
    <property type="term" value="F:phosphorelay sensor kinase activity"/>
    <property type="evidence" value="ECO:0007669"/>
    <property type="project" value="InterPro"/>
</dbReference>
<dbReference type="InterPro" id="IPR035965">
    <property type="entry name" value="PAS-like_dom_sf"/>
</dbReference>
<dbReference type="CDD" id="cd00082">
    <property type="entry name" value="HisKA"/>
    <property type="match status" value="1"/>
</dbReference>
<dbReference type="PROSITE" id="PS01129">
    <property type="entry name" value="PSI_RLU"/>
    <property type="match status" value="1"/>
</dbReference>
<evidence type="ECO:0000256" key="2">
    <source>
        <dbReference type="ARBA" id="ARBA00012438"/>
    </source>
</evidence>
<evidence type="ECO:0000256" key="1">
    <source>
        <dbReference type="ARBA" id="ARBA00000085"/>
    </source>
</evidence>
<dbReference type="Gene3D" id="1.10.287.130">
    <property type="match status" value="1"/>
</dbReference>
<dbReference type="InterPro" id="IPR006224">
    <property type="entry name" value="PsdUridine_synth_RluA-like_CS"/>
</dbReference>
<dbReference type="InterPro" id="IPR020103">
    <property type="entry name" value="PsdUridine_synth_cat_dom_sf"/>
</dbReference>
<evidence type="ECO:0000256" key="4">
    <source>
        <dbReference type="ARBA" id="ARBA00022679"/>
    </source>
</evidence>
<dbReference type="EMBL" id="FNJL01000003">
    <property type="protein sequence ID" value="SDO76432.1"/>
    <property type="molecule type" value="Genomic_DNA"/>
</dbReference>
<feature type="domain" description="Histidine kinase" evidence="10">
    <location>
        <begin position="368"/>
        <end position="591"/>
    </location>
</feature>
<keyword evidence="13" id="KW-1185">Reference proteome</keyword>
<dbReference type="Gene3D" id="3.30.2350.10">
    <property type="entry name" value="Pseudouridine synthase"/>
    <property type="match status" value="1"/>
</dbReference>
<dbReference type="PROSITE" id="PS50112">
    <property type="entry name" value="PAS"/>
    <property type="match status" value="1"/>
</dbReference>
<dbReference type="InterPro" id="IPR036097">
    <property type="entry name" value="HisK_dim/P_sf"/>
</dbReference>
<dbReference type="EC" id="2.7.13.3" evidence="2"/>
<dbReference type="SMART" id="SM00388">
    <property type="entry name" value="HisKA"/>
    <property type="match status" value="1"/>
</dbReference>
<sequence>MSRPDLSFLLPPDPEDDRGTASGGGSAGTAGEPAAPPDDNGGSRRQPGRPEGPVAALIAELRAYQAELEVQNKVLRYSQAAAESASERFETLFASVPLALMVLDEHDMVVQANSMAHRCFQPSESDRPLTSLMPFVSAADAARVRATFEQARDHGHGEASEVLFPIGDGDAGITGDLYIARIEAPQADGAPEQWQFLCAVVDQGPLVAERRALQQSATALQERNAQLYASERRLEAVINSALDAIICVDQNQRITVFNPTAAALFQCATADALGSPLDRFLPDAVQALAFAQLATQAVLGEMVALTASGKELAVEVSVSFERHAEGETTTVFARDLTGRKKAEAHRNELEAQLRESHKMQAVGTMAGGIAHDFNNILSAILGNVELAKADCAAGSPVLESLREIEKAGRRARDLVRQILTFSRNEPPRRTAVPVAEAIHDTERLLRVTLPPAIELRLHLDRQLPALLADATQVEQALLNLCTNAIHAIGDARGTVCVEASAVQPDHRLCERLALPPGEYVAISVVDNGPGIDAATQLRIFEPFFTTKPVGQGTGLGLAVVHGVMRTHGGAVDVQSALGEGSRFTLYFPAAEGEPAPDPAAPPAVARHGRRGRWIRDRGPPGFGNGRARRAPAPRDVRGRRPGAGLPRAAPAAPPRLPGERLHRPARGRGGAGRRPAGLRPGRDRLQHARLLRRGPGARGQAHPRRPARGARLGARDGGDRARGTGRRRKRADPQAQRRGRALRHGGPPGPRPLRMSANLAAQALKQALAQATEPPACLHADDDLLVLAKPAGLLCVPGRGPDKQDCLSARAALHWPGACIVHRLDQATSGLVVMARHAQAQRALGDAFAARQVRKCYVAVVHAPHPAGDGEAWREIDLPIAADWERRPLRVVAPRGAPGGKASLTRWRPAAPGDGAGAWPAADGTLRVLLEPVTGRTHQLRVHMAAMGQPILGDALYAPPAVQALAPRLLLHAQHVAFAHPRTGTPLAFDLPAPF</sequence>
<dbReference type="GO" id="GO:0009982">
    <property type="term" value="F:pseudouridine synthase activity"/>
    <property type="evidence" value="ECO:0007669"/>
    <property type="project" value="InterPro"/>
</dbReference>
<dbReference type="NCBIfam" id="TIGR00229">
    <property type="entry name" value="sensory_box"/>
    <property type="match status" value="1"/>
</dbReference>
<evidence type="ECO:0000259" key="10">
    <source>
        <dbReference type="PROSITE" id="PS50109"/>
    </source>
</evidence>
<feature type="domain" description="PAS" evidence="11">
    <location>
        <begin position="230"/>
        <end position="283"/>
    </location>
</feature>
<evidence type="ECO:0000313" key="12">
    <source>
        <dbReference type="EMBL" id="SDO76432.1"/>
    </source>
</evidence>
<organism evidence="12 13">
    <name type="scientific">Paracidovorax cattleyae</name>
    <dbReference type="NCBI Taxonomy" id="80868"/>
    <lineage>
        <taxon>Bacteria</taxon>
        <taxon>Pseudomonadati</taxon>
        <taxon>Pseudomonadota</taxon>
        <taxon>Betaproteobacteria</taxon>
        <taxon>Burkholderiales</taxon>
        <taxon>Comamonadaceae</taxon>
        <taxon>Paracidovorax</taxon>
    </lineage>
</organism>
<evidence type="ECO:0000256" key="6">
    <source>
        <dbReference type="ARBA" id="ARBA00022777"/>
    </source>
</evidence>
<dbReference type="Pfam" id="PF00512">
    <property type="entry name" value="HisKA"/>
    <property type="match status" value="1"/>
</dbReference>
<evidence type="ECO:0000256" key="7">
    <source>
        <dbReference type="ARBA" id="ARBA00022840"/>
    </source>
</evidence>
<dbReference type="AlphaFoldDB" id="A0A1H0M7F1"/>
<dbReference type="Pfam" id="PF13188">
    <property type="entry name" value="PAS_8"/>
    <property type="match status" value="1"/>
</dbReference>
<dbReference type="InterPro" id="IPR004358">
    <property type="entry name" value="Sig_transdc_His_kin-like_C"/>
</dbReference>
<reference evidence="13" key="1">
    <citation type="submission" date="2016-10" db="EMBL/GenBank/DDBJ databases">
        <authorList>
            <person name="Varghese N."/>
            <person name="Submissions S."/>
        </authorList>
    </citation>
    <scope>NUCLEOTIDE SEQUENCE [LARGE SCALE GENOMIC DNA]</scope>
    <source>
        <strain evidence="13">DSM 17101</strain>
    </source>
</reference>
<dbReference type="InterPro" id="IPR013767">
    <property type="entry name" value="PAS_fold"/>
</dbReference>
<evidence type="ECO:0000256" key="8">
    <source>
        <dbReference type="ARBA" id="ARBA00023012"/>
    </source>
</evidence>
<gene>
    <name evidence="12" type="ORF">SAMN04489708_103152</name>
</gene>
<keyword evidence="7" id="KW-0067">ATP-binding</keyword>
<dbReference type="PANTHER" id="PTHR43065:SF42">
    <property type="entry name" value="TWO-COMPONENT SENSOR PPRA"/>
    <property type="match status" value="1"/>
</dbReference>
<feature type="region of interest" description="Disordered" evidence="9">
    <location>
        <begin position="1"/>
        <end position="51"/>
    </location>
</feature>
<dbReference type="Proteomes" id="UP000199317">
    <property type="component" value="Unassembled WGS sequence"/>
</dbReference>
<dbReference type="InterPro" id="IPR003661">
    <property type="entry name" value="HisK_dim/P_dom"/>
</dbReference>
<dbReference type="GO" id="GO:0003723">
    <property type="term" value="F:RNA binding"/>
    <property type="evidence" value="ECO:0007669"/>
    <property type="project" value="InterPro"/>
</dbReference>
<dbReference type="Pfam" id="PF00989">
    <property type="entry name" value="PAS"/>
    <property type="match status" value="1"/>
</dbReference>
<protein>
    <recommendedName>
        <fullName evidence="2">histidine kinase</fullName>
        <ecNumber evidence="2">2.7.13.3</ecNumber>
    </recommendedName>
</protein>
<feature type="region of interest" description="Disordered" evidence="9">
    <location>
        <begin position="592"/>
        <end position="753"/>
    </location>
</feature>
<keyword evidence="8" id="KW-0902">Two-component regulatory system</keyword>
<evidence type="ECO:0000256" key="9">
    <source>
        <dbReference type="SAM" id="MobiDB-lite"/>
    </source>
</evidence>
<dbReference type="InterPro" id="IPR036890">
    <property type="entry name" value="HATPase_C_sf"/>
</dbReference>
<dbReference type="GO" id="GO:0001522">
    <property type="term" value="P:pseudouridine synthesis"/>
    <property type="evidence" value="ECO:0007669"/>
    <property type="project" value="InterPro"/>
</dbReference>
<dbReference type="SMART" id="SM00091">
    <property type="entry name" value="PAS"/>
    <property type="match status" value="2"/>
</dbReference>
<evidence type="ECO:0000259" key="11">
    <source>
        <dbReference type="PROSITE" id="PS50112"/>
    </source>
</evidence>
<dbReference type="CDD" id="cd00130">
    <property type="entry name" value="PAS"/>
    <property type="match status" value="1"/>
</dbReference>
<dbReference type="SUPFAM" id="SSF47384">
    <property type="entry name" value="Homodimeric domain of signal transducing histidine kinase"/>
    <property type="match status" value="1"/>
</dbReference>
<proteinExistence type="predicted"/>
<name>A0A1H0M7F1_9BURK</name>
<dbReference type="Gene3D" id="3.30.450.20">
    <property type="entry name" value="PAS domain"/>
    <property type="match status" value="1"/>
</dbReference>
<dbReference type="PANTHER" id="PTHR43065">
    <property type="entry name" value="SENSOR HISTIDINE KINASE"/>
    <property type="match status" value="1"/>
</dbReference>
<comment type="catalytic activity">
    <reaction evidence="1">
        <text>ATP + protein L-histidine = ADP + protein N-phospho-L-histidine.</text>
        <dbReference type="EC" id="2.7.13.3"/>
    </reaction>
</comment>
<keyword evidence="4" id="KW-0808">Transferase</keyword>
<keyword evidence="5" id="KW-0547">Nucleotide-binding</keyword>
<dbReference type="GO" id="GO:0140098">
    <property type="term" value="F:catalytic activity, acting on RNA"/>
    <property type="evidence" value="ECO:0007669"/>
    <property type="project" value="UniProtKB-ARBA"/>
</dbReference>
<accession>A0A1H0M7F1</accession>
<dbReference type="Pfam" id="PF02518">
    <property type="entry name" value="HATPase_c"/>
    <property type="match status" value="1"/>
</dbReference>
<evidence type="ECO:0000313" key="13">
    <source>
        <dbReference type="Proteomes" id="UP000199317"/>
    </source>
</evidence>
<dbReference type="InterPro" id="IPR003594">
    <property type="entry name" value="HATPase_dom"/>
</dbReference>
<dbReference type="GO" id="GO:0006396">
    <property type="term" value="P:RNA processing"/>
    <property type="evidence" value="ECO:0007669"/>
    <property type="project" value="UniProtKB-ARBA"/>
</dbReference>
<dbReference type="SUPFAM" id="SSF55120">
    <property type="entry name" value="Pseudouridine synthase"/>
    <property type="match status" value="1"/>
</dbReference>
<dbReference type="CDD" id="cd02869">
    <property type="entry name" value="PseudoU_synth_RluA_like"/>
    <property type="match status" value="1"/>
</dbReference>
<dbReference type="SMART" id="SM00387">
    <property type="entry name" value="HATPase_c"/>
    <property type="match status" value="1"/>
</dbReference>
<dbReference type="InterPro" id="IPR000014">
    <property type="entry name" value="PAS"/>
</dbReference>
<dbReference type="SUPFAM" id="SSF55785">
    <property type="entry name" value="PYP-like sensor domain (PAS domain)"/>
    <property type="match status" value="2"/>
</dbReference>
<dbReference type="InterPro" id="IPR006145">
    <property type="entry name" value="PsdUridine_synth_RsuA/RluA"/>
</dbReference>
<keyword evidence="3" id="KW-0597">Phosphoprotein</keyword>
<evidence type="ECO:0000256" key="3">
    <source>
        <dbReference type="ARBA" id="ARBA00022553"/>
    </source>
</evidence>